<evidence type="ECO:0000313" key="5">
    <source>
        <dbReference type="EMBL" id="KAF4699883.1"/>
    </source>
</evidence>
<dbReference type="EMBL" id="JABANO010037622">
    <property type="protein sequence ID" value="KAF4699883.1"/>
    <property type="molecule type" value="Genomic_DNA"/>
</dbReference>
<comment type="caution">
    <text evidence="5">The sequence shown here is derived from an EMBL/GenBank/DDBJ whole genome shotgun (WGS) entry which is preliminary data.</text>
</comment>
<protein>
    <submittedName>
        <fullName evidence="5">Translation initiation factor 3 subunit b</fullName>
    </submittedName>
</protein>
<dbReference type="Gene3D" id="2.130.10.10">
    <property type="entry name" value="YVTN repeat-like/Quinoprotein amine dehydrogenase"/>
    <property type="match status" value="1"/>
</dbReference>
<dbReference type="GO" id="GO:0005852">
    <property type="term" value="C:eukaryotic translation initiation factor 3 complex"/>
    <property type="evidence" value="ECO:0007669"/>
    <property type="project" value="InterPro"/>
</dbReference>
<evidence type="ECO:0000313" key="6">
    <source>
        <dbReference type="Proteomes" id="UP000553632"/>
    </source>
</evidence>
<proteinExistence type="predicted"/>
<reference evidence="5 6" key="1">
    <citation type="submission" date="2020-04" db="EMBL/GenBank/DDBJ databases">
        <title>Perkinsus olseni comparative genomics.</title>
        <authorList>
            <person name="Bogema D.R."/>
        </authorList>
    </citation>
    <scope>NUCLEOTIDE SEQUENCE [LARGE SCALE GENOMIC DNA]</scope>
    <source>
        <strain evidence="5 6">ATCC PRA-207</strain>
    </source>
</reference>
<dbReference type="Proteomes" id="UP000553632">
    <property type="component" value="Unassembled WGS sequence"/>
</dbReference>
<keyword evidence="1" id="KW-0963">Cytoplasm</keyword>
<dbReference type="AlphaFoldDB" id="A0A7J6PV22"/>
<feature type="non-terminal residue" evidence="5">
    <location>
        <position position="1"/>
    </location>
</feature>
<dbReference type="PANTHER" id="PTHR14068">
    <property type="entry name" value="EUKARYOTIC TRANSLATION INITIATION FACTOR 3 EIF3 -RELATED"/>
    <property type="match status" value="1"/>
</dbReference>
<dbReference type="InterPro" id="IPR015943">
    <property type="entry name" value="WD40/YVTN_repeat-like_dom_sf"/>
</dbReference>
<sequence length="240" mass="27187">RYEKQTEVSWYTHLDKRGPVIQYDGARERAQRKVWTDSNVAWSPRGTFLVTFHAPGVNLWGGENFEKKIQCEHARVRRVIFTNNERYLMTWNGTNPSHADLAAVRIFDLFTGECKRTMPLPELAAVADPIVPAEPAVSGPGAPVAATRGRRTIPMYMWSHSGDYFAKRLDNGVMIYETPSMEMKEVLKYPGITAISWCPAKRDILAVWVPESANSPARFALLESKKKSPFKEIVAKNAFQ</sequence>
<dbReference type="GO" id="GO:0031369">
    <property type="term" value="F:translation initiation factor binding"/>
    <property type="evidence" value="ECO:0007669"/>
    <property type="project" value="InterPro"/>
</dbReference>
<keyword evidence="2 5" id="KW-0396">Initiation factor</keyword>
<gene>
    <name evidence="5" type="primary">PRT1_2</name>
    <name evidence="5" type="ORF">FOZ63_014397</name>
</gene>
<accession>A0A7J6PV22</accession>
<dbReference type="PANTHER" id="PTHR14068:SF0">
    <property type="entry name" value="EUKARYOTIC TRANSLATION INITIATION FACTOR 3 SUBUNIT B"/>
    <property type="match status" value="1"/>
</dbReference>
<name>A0A7J6PV22_PEROL</name>
<keyword evidence="6" id="KW-1185">Reference proteome</keyword>
<evidence type="ECO:0000256" key="2">
    <source>
        <dbReference type="ARBA" id="ARBA00022540"/>
    </source>
</evidence>
<evidence type="ECO:0000256" key="1">
    <source>
        <dbReference type="ARBA" id="ARBA00022490"/>
    </source>
</evidence>
<dbReference type="GO" id="GO:0003743">
    <property type="term" value="F:translation initiation factor activity"/>
    <property type="evidence" value="ECO:0007669"/>
    <property type="project" value="UniProtKB-KW"/>
</dbReference>
<dbReference type="SUPFAM" id="SSF82171">
    <property type="entry name" value="DPP6 N-terminal domain-like"/>
    <property type="match status" value="1"/>
</dbReference>
<evidence type="ECO:0000256" key="4">
    <source>
        <dbReference type="ARBA" id="ARBA00022917"/>
    </source>
</evidence>
<keyword evidence="4" id="KW-0648">Protein biosynthesis</keyword>
<dbReference type="GO" id="GO:0003723">
    <property type="term" value="F:RNA binding"/>
    <property type="evidence" value="ECO:0007669"/>
    <property type="project" value="UniProtKB-KW"/>
</dbReference>
<feature type="non-terminal residue" evidence="5">
    <location>
        <position position="240"/>
    </location>
</feature>
<keyword evidence="3" id="KW-0694">RNA-binding</keyword>
<evidence type="ECO:0000256" key="3">
    <source>
        <dbReference type="ARBA" id="ARBA00022884"/>
    </source>
</evidence>
<dbReference type="InterPro" id="IPR011400">
    <property type="entry name" value="EIF3B"/>
</dbReference>
<organism evidence="5 6">
    <name type="scientific">Perkinsus olseni</name>
    <name type="common">Perkinsus atlanticus</name>
    <dbReference type="NCBI Taxonomy" id="32597"/>
    <lineage>
        <taxon>Eukaryota</taxon>
        <taxon>Sar</taxon>
        <taxon>Alveolata</taxon>
        <taxon>Perkinsozoa</taxon>
        <taxon>Perkinsea</taxon>
        <taxon>Perkinsida</taxon>
        <taxon>Perkinsidae</taxon>
        <taxon>Perkinsus</taxon>
    </lineage>
</organism>